<name>I9PW24_9BACE</name>
<organism evidence="1 2">
    <name type="scientific">Bacteroides cellulosilyticus CL02T12C19</name>
    <dbReference type="NCBI Taxonomy" id="997874"/>
    <lineage>
        <taxon>Bacteria</taxon>
        <taxon>Pseudomonadati</taxon>
        <taxon>Bacteroidota</taxon>
        <taxon>Bacteroidia</taxon>
        <taxon>Bacteroidales</taxon>
        <taxon>Bacteroidaceae</taxon>
        <taxon>Bacteroides</taxon>
    </lineage>
</organism>
<accession>I9PW24</accession>
<comment type="caution">
    <text evidence="1">The sequence shown here is derived from an EMBL/GenBank/DDBJ whole genome shotgun (WGS) entry which is preliminary data.</text>
</comment>
<gene>
    <name evidence="1" type="ORF">HMPREF1062_05557</name>
</gene>
<proteinExistence type="predicted"/>
<protein>
    <submittedName>
        <fullName evidence="1">Uncharacterized protein</fullName>
    </submittedName>
</protein>
<reference evidence="1 2" key="1">
    <citation type="submission" date="2012-02" db="EMBL/GenBank/DDBJ databases">
        <title>The Genome Sequence of Bacteroides cellulosilyticus CL02T12C19.</title>
        <authorList>
            <consortium name="The Broad Institute Genome Sequencing Platform"/>
            <person name="Earl A."/>
            <person name="Ward D."/>
            <person name="Feldgarden M."/>
            <person name="Gevers D."/>
            <person name="Zitomersky N.L."/>
            <person name="Coyne M.J."/>
            <person name="Comstock L.E."/>
            <person name="Young S.K."/>
            <person name="Zeng Q."/>
            <person name="Gargeya S."/>
            <person name="Fitzgerald M."/>
            <person name="Haas B."/>
            <person name="Abouelleil A."/>
            <person name="Alvarado L."/>
            <person name="Arachchi H.M."/>
            <person name="Berlin A."/>
            <person name="Chapman S.B."/>
            <person name="Gearin G."/>
            <person name="Goldberg J."/>
            <person name="Griggs A."/>
            <person name="Gujja S."/>
            <person name="Hansen M."/>
            <person name="Heiman D."/>
            <person name="Howarth C."/>
            <person name="Larimer J."/>
            <person name="Lui A."/>
            <person name="MacDonald P.J.P."/>
            <person name="McCowen C."/>
            <person name="Montmayeur A."/>
            <person name="Murphy C."/>
            <person name="Neiman D."/>
            <person name="Pearson M."/>
            <person name="Priest M."/>
            <person name="Roberts A."/>
            <person name="Saif S."/>
            <person name="Shea T."/>
            <person name="Sisk P."/>
            <person name="Stolte C."/>
            <person name="Sykes S."/>
            <person name="Wortman J."/>
            <person name="Nusbaum C."/>
            <person name="Birren B."/>
        </authorList>
    </citation>
    <scope>NUCLEOTIDE SEQUENCE [LARGE SCALE GENOMIC DNA]</scope>
    <source>
        <strain evidence="1 2">CL02T12C19</strain>
    </source>
</reference>
<dbReference type="HOGENOM" id="CLU_039149_0_0_10"/>
<keyword evidence="2" id="KW-1185">Reference proteome</keyword>
<dbReference type="AlphaFoldDB" id="I9PW24"/>
<evidence type="ECO:0000313" key="2">
    <source>
        <dbReference type="Proteomes" id="UP000003741"/>
    </source>
</evidence>
<evidence type="ECO:0000313" key="1">
    <source>
        <dbReference type="EMBL" id="EIY20663.1"/>
    </source>
</evidence>
<dbReference type="EMBL" id="AGXG01000122">
    <property type="protein sequence ID" value="EIY20663.1"/>
    <property type="molecule type" value="Genomic_DNA"/>
</dbReference>
<dbReference type="PATRIC" id="fig|997874.3.peg.5702"/>
<sequence length="431" mass="51102">MRQDIICCIEYPYIDVYYRDTYYSFYSKKHCDYSRYCFRISFFSDDVNEHNFYDLNLSDKFYGYMVLRPTVRRVVGYTFLSPALFEEREFVCCLCKKDVSVYGRKLSVTGFPFCGQDGEAVSCAEISLMMMMDYFSHKYNKYSQLLPSQIIKILSRYSNERQLPSRGLPSDMISFVLRKIGFGIRTYTRQKEDADYEVYSNDEFKRLLYIYIESGFPIITCTSDHTYLVIGKENKIGEDNVKLVTINDNERPYKLIGYNEEITSFIVPLYEKIYLDAEMIQIDEVIKSLEEGIPGLKIKKEDTKYIYRCFLTTSRSYKEYITQANNKDSREHFVCMAMPRFVWVCEMIDTEDTVIKDPKRTPVSNIMLFDATEGNASLNYFIMAKLSDRIIVRTVDNSQYHRKIYKQFMGNKDIFYTFDRNLKGEHTKWQD</sequence>
<dbReference type="Proteomes" id="UP000003741">
    <property type="component" value="Unassembled WGS sequence"/>
</dbReference>